<dbReference type="EMBL" id="WMEQ01000004">
    <property type="protein sequence ID" value="MYL33335.1"/>
    <property type="molecule type" value="Genomic_DNA"/>
</dbReference>
<dbReference type="PANTHER" id="PTHR36443:SF1">
    <property type="entry name" value="BSR5223 PROTEIN"/>
    <property type="match status" value="1"/>
</dbReference>
<feature type="transmembrane region" description="Helical" evidence="1">
    <location>
        <begin position="41"/>
        <end position="62"/>
    </location>
</feature>
<dbReference type="PANTHER" id="PTHR36443">
    <property type="entry name" value="BSR5223 PROTEIN"/>
    <property type="match status" value="1"/>
</dbReference>
<dbReference type="Pfam" id="PF11146">
    <property type="entry name" value="DUF2905"/>
    <property type="match status" value="1"/>
</dbReference>
<accession>A0A6I4ZSY9</accession>
<dbReference type="AlphaFoldDB" id="A0A6I4ZSY9"/>
<dbReference type="InterPro" id="IPR021320">
    <property type="entry name" value="DUF2905"/>
</dbReference>
<keyword evidence="1" id="KW-1133">Transmembrane helix</keyword>
<evidence type="ECO:0000313" key="2">
    <source>
        <dbReference type="EMBL" id="MYL33335.1"/>
    </source>
</evidence>
<comment type="caution">
    <text evidence="2">The sequence shown here is derived from an EMBL/GenBank/DDBJ whole genome shotgun (WGS) entry which is preliminary data.</text>
</comment>
<evidence type="ECO:0000256" key="1">
    <source>
        <dbReference type="SAM" id="Phobius"/>
    </source>
</evidence>
<proteinExistence type="predicted"/>
<dbReference type="Proteomes" id="UP000468638">
    <property type="component" value="Unassembled WGS sequence"/>
</dbReference>
<protein>
    <submittedName>
        <fullName evidence="2">DUF2905 family protein</fullName>
    </submittedName>
</protein>
<feature type="transmembrane region" description="Helical" evidence="1">
    <location>
        <begin position="7"/>
        <end position="25"/>
    </location>
</feature>
<sequence>MTDLPKLFIIIGVIFIIIRLIWTMFGKLPGDIAFKKGNVTFYFPIVTSIIVSIVLSLIFYIIGKIR</sequence>
<keyword evidence="1" id="KW-0812">Transmembrane</keyword>
<reference evidence="2 3" key="1">
    <citation type="submission" date="2019-11" db="EMBL/GenBank/DDBJ databases">
        <title>Genome sequences of 17 halophilic strains isolated from different environments.</title>
        <authorList>
            <person name="Furrow R.E."/>
        </authorList>
    </citation>
    <scope>NUCLEOTIDE SEQUENCE [LARGE SCALE GENOMIC DNA]</scope>
    <source>
        <strain evidence="2 3">22514_16_FS</strain>
    </source>
</reference>
<gene>
    <name evidence="2" type="ORF">GLW05_06940</name>
</gene>
<organism evidence="2 3">
    <name type="scientific">Pontibacillus yanchengensis</name>
    <dbReference type="NCBI Taxonomy" id="462910"/>
    <lineage>
        <taxon>Bacteria</taxon>
        <taxon>Bacillati</taxon>
        <taxon>Bacillota</taxon>
        <taxon>Bacilli</taxon>
        <taxon>Bacillales</taxon>
        <taxon>Bacillaceae</taxon>
        <taxon>Pontibacillus</taxon>
    </lineage>
</organism>
<keyword evidence="1" id="KW-0472">Membrane</keyword>
<dbReference type="RefSeq" id="WP_160909403.1">
    <property type="nucleotide sequence ID" value="NZ_WMEQ01000004.1"/>
</dbReference>
<name>A0A6I4ZSY9_9BACI</name>
<evidence type="ECO:0000313" key="3">
    <source>
        <dbReference type="Proteomes" id="UP000468638"/>
    </source>
</evidence>